<keyword evidence="3 5" id="KW-1133">Transmembrane helix</keyword>
<dbReference type="PROSITE" id="PS50850">
    <property type="entry name" value="MFS"/>
    <property type="match status" value="1"/>
</dbReference>
<name>A0A7N0TS75_KALFE</name>
<evidence type="ECO:0000259" key="6">
    <source>
        <dbReference type="PROSITE" id="PS50850"/>
    </source>
</evidence>
<feature type="transmembrane region" description="Helical" evidence="5">
    <location>
        <begin position="347"/>
        <end position="367"/>
    </location>
</feature>
<dbReference type="InterPro" id="IPR005828">
    <property type="entry name" value="MFS_sugar_transport-like"/>
</dbReference>
<keyword evidence="4 5" id="KW-0472">Membrane</keyword>
<feature type="transmembrane region" description="Helical" evidence="5">
    <location>
        <begin position="254"/>
        <end position="276"/>
    </location>
</feature>
<dbReference type="EnsemblPlants" id="Kaladp0044s0090.1.v1.1">
    <property type="protein sequence ID" value="Kaladp0044s0090.1.v1.1.CDS.1"/>
    <property type="gene ID" value="Kaladp0044s0090.v1.1"/>
</dbReference>
<dbReference type="InterPro" id="IPR020846">
    <property type="entry name" value="MFS_dom"/>
</dbReference>
<dbReference type="Pfam" id="PF00083">
    <property type="entry name" value="Sugar_tr"/>
    <property type="match status" value="1"/>
</dbReference>
<dbReference type="OMA" id="QECQGLC"/>
<dbReference type="PANTHER" id="PTHR24064">
    <property type="entry name" value="SOLUTE CARRIER FAMILY 22 MEMBER"/>
    <property type="match status" value="1"/>
</dbReference>
<feature type="transmembrane region" description="Helical" evidence="5">
    <location>
        <begin position="379"/>
        <end position="400"/>
    </location>
</feature>
<evidence type="ECO:0000256" key="2">
    <source>
        <dbReference type="ARBA" id="ARBA00022692"/>
    </source>
</evidence>
<feature type="transmembrane region" description="Helical" evidence="5">
    <location>
        <begin position="168"/>
        <end position="185"/>
    </location>
</feature>
<keyword evidence="8" id="KW-1185">Reference proteome</keyword>
<dbReference type="Proteomes" id="UP000594263">
    <property type="component" value="Unplaced"/>
</dbReference>
<proteinExistence type="predicted"/>
<evidence type="ECO:0000313" key="8">
    <source>
        <dbReference type="Proteomes" id="UP000594263"/>
    </source>
</evidence>
<comment type="subcellular location">
    <subcellularLocation>
        <location evidence="1">Membrane</location>
        <topology evidence="1">Multi-pass membrane protein</topology>
    </subcellularLocation>
</comment>
<accession>A0A7N0TS75</accession>
<feature type="domain" description="Major facilitator superfamily (MFS) profile" evidence="6">
    <location>
        <begin position="60"/>
        <end position="520"/>
    </location>
</feature>
<evidence type="ECO:0000256" key="1">
    <source>
        <dbReference type="ARBA" id="ARBA00004141"/>
    </source>
</evidence>
<dbReference type="Gene3D" id="1.20.1250.20">
    <property type="entry name" value="MFS general substrate transporter like domains"/>
    <property type="match status" value="1"/>
</dbReference>
<evidence type="ECO:0000256" key="5">
    <source>
        <dbReference type="SAM" id="Phobius"/>
    </source>
</evidence>
<evidence type="ECO:0000256" key="3">
    <source>
        <dbReference type="ARBA" id="ARBA00022989"/>
    </source>
</evidence>
<dbReference type="AlphaFoldDB" id="A0A7N0TS75"/>
<dbReference type="InterPro" id="IPR036259">
    <property type="entry name" value="MFS_trans_sf"/>
</dbReference>
<dbReference type="Gramene" id="Kaladp0044s0090.1.v1.1">
    <property type="protein sequence ID" value="Kaladp0044s0090.1.v1.1.CDS.1"/>
    <property type="gene ID" value="Kaladp0044s0090.v1.1"/>
</dbReference>
<dbReference type="GO" id="GO:0022857">
    <property type="term" value="F:transmembrane transporter activity"/>
    <property type="evidence" value="ECO:0007669"/>
    <property type="project" value="InterPro"/>
</dbReference>
<evidence type="ECO:0000313" key="7">
    <source>
        <dbReference type="EnsemblPlants" id="Kaladp0044s0090.1.v1.1.CDS.1"/>
    </source>
</evidence>
<feature type="transmembrane region" description="Helical" evidence="5">
    <location>
        <begin position="227"/>
        <end position="248"/>
    </location>
</feature>
<feature type="transmembrane region" description="Helical" evidence="5">
    <location>
        <begin position="135"/>
        <end position="156"/>
    </location>
</feature>
<feature type="transmembrane region" description="Helical" evidence="5">
    <location>
        <begin position="468"/>
        <end position="487"/>
    </location>
</feature>
<feature type="transmembrane region" description="Helical" evidence="5">
    <location>
        <begin position="409"/>
        <end position="433"/>
    </location>
</feature>
<keyword evidence="2 5" id="KW-0812">Transmembrane</keyword>
<protein>
    <recommendedName>
        <fullName evidence="6">Major facilitator superfamily (MFS) profile domain-containing protein</fullName>
    </recommendedName>
</protein>
<dbReference type="GO" id="GO:0016020">
    <property type="term" value="C:membrane"/>
    <property type="evidence" value="ECO:0007669"/>
    <property type="project" value="UniProtKB-SubCell"/>
</dbReference>
<organism evidence="7 8">
    <name type="scientific">Kalanchoe fedtschenkoi</name>
    <name type="common">Lavender scallops</name>
    <name type="synonym">South American air plant</name>
    <dbReference type="NCBI Taxonomy" id="63787"/>
    <lineage>
        <taxon>Eukaryota</taxon>
        <taxon>Viridiplantae</taxon>
        <taxon>Streptophyta</taxon>
        <taxon>Embryophyta</taxon>
        <taxon>Tracheophyta</taxon>
        <taxon>Spermatophyta</taxon>
        <taxon>Magnoliopsida</taxon>
        <taxon>eudicotyledons</taxon>
        <taxon>Gunneridae</taxon>
        <taxon>Pentapetalae</taxon>
        <taxon>Saxifragales</taxon>
        <taxon>Crassulaceae</taxon>
        <taxon>Kalanchoe</taxon>
    </lineage>
</organism>
<evidence type="ECO:0000256" key="4">
    <source>
        <dbReference type="ARBA" id="ARBA00023136"/>
    </source>
</evidence>
<dbReference type="SUPFAM" id="SSF103473">
    <property type="entry name" value="MFS general substrate transporter"/>
    <property type="match status" value="1"/>
</dbReference>
<sequence length="543" mass="58933">MSNEQQETSSPAPLIPAIPVAAAAASPKTPNHIQHPQTTAAALIEHSLSSGGVSLSQVFQTILVALARVFDAQQSFISIFTDANPQWHCVAGPHHQQQHCNSDADICKLDHGSWAWTGTKSKTIISDWSLECSSAVIMSLPASAFFVGCLIGGLIFPTLSDTKLGRRNLLLLSCSTMSAFSLITISSTNIWVYTLIRFLTGLGRSSIGPCVVVLVSEKVGQRWRGRVVMFSYLCFSVGFLTLAGIAYANRDQHWRLLYLWTSVPGVAYSVVAYFLVMESPAWLLIKGRGAEAHSVLQRLAPWNDYTNEVYKLIIEHPNSSSNNDALASAFRSYFSSMRLLFSSKWNLRRIIPIILIASGIGVVYFGIPLGVGNLGFDIYLSSVLNALIEIPSFVITIFLVERYSRRGSLLLFCTVSGGLSVGCAMISEVAAWVRVVVEMGAFVTGCVACNVVSIYTTELFPVKVRNTAVAVMWEAIMLGAVLAPVFVKLGKQHIFLSYGVFGVVIVTFGLFAVVLPETKDMGADLLVCEEGEAAGSNPQHINC</sequence>
<feature type="transmembrane region" description="Helical" evidence="5">
    <location>
        <begin position="493"/>
        <end position="515"/>
    </location>
</feature>
<reference evidence="7" key="1">
    <citation type="submission" date="2021-01" db="UniProtKB">
        <authorList>
            <consortium name="EnsemblPlants"/>
        </authorList>
    </citation>
    <scope>IDENTIFICATION</scope>
</reference>
<feature type="transmembrane region" description="Helical" evidence="5">
    <location>
        <begin position="191"/>
        <end position="215"/>
    </location>
</feature>